<dbReference type="NCBIfam" id="NF047774">
    <property type="entry name" value="LBF_1199_fam"/>
    <property type="match status" value="1"/>
</dbReference>
<comment type="caution">
    <text evidence="1">The sequence shown here is derived from an EMBL/GenBank/DDBJ whole genome shotgun (WGS) entry which is preliminary data.</text>
</comment>
<dbReference type="RefSeq" id="WP_243836408.1">
    <property type="nucleotide sequence ID" value="NZ_SORO01000001.1"/>
</dbReference>
<proteinExistence type="predicted"/>
<dbReference type="EMBL" id="SORO01000001">
    <property type="protein sequence ID" value="TDY72021.1"/>
    <property type="molecule type" value="Genomic_DNA"/>
</dbReference>
<accession>A0A4V3HII6</accession>
<gene>
    <name evidence="1" type="ORF">CLV96_1000</name>
</gene>
<dbReference type="GeneID" id="79826338"/>
<protein>
    <submittedName>
        <fullName evidence="1">Uncharacterized protein</fullName>
    </submittedName>
</protein>
<dbReference type="STRING" id="1193051.LEP1GSC017_2958"/>
<evidence type="ECO:0000313" key="1">
    <source>
        <dbReference type="EMBL" id="TDY72021.1"/>
    </source>
</evidence>
<name>A0A4V3HII6_LEPME</name>
<keyword evidence="2" id="KW-1185">Reference proteome</keyword>
<evidence type="ECO:0000313" key="2">
    <source>
        <dbReference type="Proteomes" id="UP000294684"/>
    </source>
</evidence>
<sequence length="328" mass="38703">MMEVLVYDFWKKSSPQHAKESFDYLLTKPNLHEYLEILFEVDELVEYFCSYCWILREEDVLKELINHTAMPVNLICKAVYYGFGKYIKTGNITPDYYFSIWAKIISSEKSLELLLNEPMVEKDVTFQLNLLSNLNAKQWEEYFESSIAESGDQNTDSFLRIFEKIDSIHCKRLLYRNPNLYQYLRMLVVFDKKESVPGFLFQLENNLKTIHRWEEYANAKLREFSPKVEREKTPSRRNVNRLTDILRDGLFIADVSDRLDFIEYLMIREVIVDEQEMDIICQFVGLSDSNGKQESKFSSILSCPVNYPQANVMDFAEVHNSKVNPTLI</sequence>
<dbReference type="AlphaFoldDB" id="A0A4V3HII6"/>
<organism evidence="1 2">
    <name type="scientific">Leptospira meyeri</name>
    <dbReference type="NCBI Taxonomy" id="29508"/>
    <lineage>
        <taxon>Bacteria</taxon>
        <taxon>Pseudomonadati</taxon>
        <taxon>Spirochaetota</taxon>
        <taxon>Spirochaetia</taxon>
        <taxon>Leptospirales</taxon>
        <taxon>Leptospiraceae</taxon>
        <taxon>Leptospira</taxon>
    </lineage>
</organism>
<reference evidence="1 2" key="1">
    <citation type="submission" date="2019-03" db="EMBL/GenBank/DDBJ databases">
        <title>Genomic Encyclopedia of Archaeal and Bacterial Type Strains, Phase II (KMG-II): from individual species to whole genera.</title>
        <authorList>
            <person name="Goeker M."/>
        </authorList>
    </citation>
    <scope>NUCLEOTIDE SEQUENCE [LARGE SCALE GENOMIC DNA]</scope>
    <source>
        <strain evidence="1 2">DSM 21537</strain>
    </source>
</reference>
<dbReference type="Proteomes" id="UP000294684">
    <property type="component" value="Unassembled WGS sequence"/>
</dbReference>